<protein>
    <submittedName>
        <fullName evidence="2">Uncharacterized protein</fullName>
    </submittedName>
</protein>
<evidence type="ECO:0000256" key="1">
    <source>
        <dbReference type="SAM" id="MobiDB-lite"/>
    </source>
</evidence>
<organism evidence="2 3">
    <name type="scientific">Rhynchophorus ferrugineus</name>
    <name type="common">Red palm weevil</name>
    <name type="synonym">Curculio ferrugineus</name>
    <dbReference type="NCBI Taxonomy" id="354439"/>
    <lineage>
        <taxon>Eukaryota</taxon>
        <taxon>Metazoa</taxon>
        <taxon>Ecdysozoa</taxon>
        <taxon>Arthropoda</taxon>
        <taxon>Hexapoda</taxon>
        <taxon>Insecta</taxon>
        <taxon>Pterygota</taxon>
        <taxon>Neoptera</taxon>
        <taxon>Endopterygota</taxon>
        <taxon>Coleoptera</taxon>
        <taxon>Polyphaga</taxon>
        <taxon>Cucujiformia</taxon>
        <taxon>Curculionidae</taxon>
        <taxon>Dryophthorinae</taxon>
        <taxon>Rhynchophorus</taxon>
    </lineage>
</organism>
<evidence type="ECO:0000313" key="2">
    <source>
        <dbReference type="EMBL" id="KAF7280109.1"/>
    </source>
</evidence>
<accession>A0A834MIZ9</accession>
<evidence type="ECO:0000313" key="3">
    <source>
        <dbReference type="Proteomes" id="UP000625711"/>
    </source>
</evidence>
<dbReference type="Proteomes" id="UP000625711">
    <property type="component" value="Unassembled WGS sequence"/>
</dbReference>
<dbReference type="EMBL" id="JAACXV010000321">
    <property type="protein sequence ID" value="KAF7280109.1"/>
    <property type="molecule type" value="Genomic_DNA"/>
</dbReference>
<keyword evidence="3" id="KW-1185">Reference proteome</keyword>
<reference evidence="2" key="1">
    <citation type="submission" date="2020-08" db="EMBL/GenBank/DDBJ databases">
        <title>Genome sequencing and assembly of the red palm weevil Rhynchophorus ferrugineus.</title>
        <authorList>
            <person name="Dias G.B."/>
            <person name="Bergman C.M."/>
            <person name="Manee M."/>
        </authorList>
    </citation>
    <scope>NUCLEOTIDE SEQUENCE</scope>
    <source>
        <strain evidence="2">AA-2017</strain>
        <tissue evidence="2">Whole larva</tissue>
    </source>
</reference>
<name>A0A834MIZ9_RHYFE</name>
<sequence>MVHLTAKYAFRIIKANTGDGEVRQHAGGKLDWGCLKFLRYLNPSVSTLERRTRCRSSDEKLSNFEGLCPRTGNVEVKIETPPGEVEWSGKNTGGRGDTPSTGS</sequence>
<proteinExistence type="predicted"/>
<dbReference type="AlphaFoldDB" id="A0A834MIZ9"/>
<gene>
    <name evidence="2" type="ORF">GWI33_006411</name>
</gene>
<feature type="region of interest" description="Disordered" evidence="1">
    <location>
        <begin position="80"/>
        <end position="103"/>
    </location>
</feature>
<comment type="caution">
    <text evidence="2">The sequence shown here is derived from an EMBL/GenBank/DDBJ whole genome shotgun (WGS) entry which is preliminary data.</text>
</comment>